<keyword evidence="2" id="KW-1185">Reference proteome</keyword>
<dbReference type="EMBL" id="CM023489">
    <property type="protein sequence ID" value="KAH6922558.1"/>
    <property type="molecule type" value="Genomic_DNA"/>
</dbReference>
<name>A0ACB7RJ10_HYAAI</name>
<comment type="caution">
    <text evidence="1">The sequence shown here is derived from an EMBL/GenBank/DDBJ whole genome shotgun (WGS) entry which is preliminary data.</text>
</comment>
<protein>
    <submittedName>
        <fullName evidence="1">Uncharacterized protein</fullName>
    </submittedName>
</protein>
<evidence type="ECO:0000313" key="1">
    <source>
        <dbReference type="EMBL" id="KAH6922558.1"/>
    </source>
</evidence>
<evidence type="ECO:0000313" key="2">
    <source>
        <dbReference type="Proteomes" id="UP000821845"/>
    </source>
</evidence>
<reference evidence="1" key="1">
    <citation type="submission" date="2020-05" db="EMBL/GenBank/DDBJ databases">
        <title>Large-scale comparative analyses of tick genomes elucidate their genetic diversity and vector capacities.</title>
        <authorList>
            <person name="Jia N."/>
            <person name="Wang J."/>
            <person name="Shi W."/>
            <person name="Du L."/>
            <person name="Sun Y."/>
            <person name="Zhan W."/>
            <person name="Jiang J."/>
            <person name="Wang Q."/>
            <person name="Zhang B."/>
            <person name="Ji P."/>
            <person name="Sakyi L.B."/>
            <person name="Cui X."/>
            <person name="Yuan T."/>
            <person name="Jiang B."/>
            <person name="Yang W."/>
            <person name="Lam T.T.-Y."/>
            <person name="Chang Q."/>
            <person name="Ding S."/>
            <person name="Wang X."/>
            <person name="Zhu J."/>
            <person name="Ruan X."/>
            <person name="Zhao L."/>
            <person name="Wei J."/>
            <person name="Que T."/>
            <person name="Du C."/>
            <person name="Cheng J."/>
            <person name="Dai P."/>
            <person name="Han X."/>
            <person name="Huang E."/>
            <person name="Gao Y."/>
            <person name="Liu J."/>
            <person name="Shao H."/>
            <person name="Ye R."/>
            <person name="Li L."/>
            <person name="Wei W."/>
            <person name="Wang X."/>
            <person name="Wang C."/>
            <person name="Yang T."/>
            <person name="Huo Q."/>
            <person name="Li W."/>
            <person name="Guo W."/>
            <person name="Chen H."/>
            <person name="Zhou L."/>
            <person name="Ni X."/>
            <person name="Tian J."/>
            <person name="Zhou Y."/>
            <person name="Sheng Y."/>
            <person name="Liu T."/>
            <person name="Pan Y."/>
            <person name="Xia L."/>
            <person name="Li J."/>
            <person name="Zhao F."/>
            <person name="Cao W."/>
        </authorList>
    </citation>
    <scope>NUCLEOTIDE SEQUENCE</scope>
    <source>
        <strain evidence="1">Hyas-2018</strain>
    </source>
</reference>
<proteinExistence type="predicted"/>
<dbReference type="Proteomes" id="UP000821845">
    <property type="component" value="Chromosome 9"/>
</dbReference>
<gene>
    <name evidence="1" type="ORF">HPB50_015678</name>
</gene>
<sequence>MLPDGINLRDLFQEAVQDRVDAFMDGAGVVLLNYGSPSGGASYLMQGSRGDPGLLTRVFMKSGLKMSEHPFTHPERLDEIIDLTEVMARKRTSWSPTHELLPHLGSPPQMLPK</sequence>
<organism evidence="1 2">
    <name type="scientific">Hyalomma asiaticum</name>
    <name type="common">Tick</name>
    <dbReference type="NCBI Taxonomy" id="266040"/>
    <lineage>
        <taxon>Eukaryota</taxon>
        <taxon>Metazoa</taxon>
        <taxon>Ecdysozoa</taxon>
        <taxon>Arthropoda</taxon>
        <taxon>Chelicerata</taxon>
        <taxon>Arachnida</taxon>
        <taxon>Acari</taxon>
        <taxon>Parasitiformes</taxon>
        <taxon>Ixodida</taxon>
        <taxon>Ixodoidea</taxon>
        <taxon>Ixodidae</taxon>
        <taxon>Hyalomminae</taxon>
        <taxon>Hyalomma</taxon>
    </lineage>
</organism>
<accession>A0ACB7RJ10</accession>